<keyword evidence="2" id="KW-0813">Transport</keyword>
<keyword evidence="10" id="KW-1185">Reference proteome</keyword>
<feature type="coiled-coil region" evidence="8">
    <location>
        <begin position="577"/>
        <end position="611"/>
    </location>
</feature>
<evidence type="ECO:0000256" key="3">
    <source>
        <dbReference type="ARBA" id="ARBA00022816"/>
    </source>
</evidence>
<keyword evidence="4" id="KW-0653">Protein transport</keyword>
<keyword evidence="3" id="KW-0509">mRNA transport</keyword>
<evidence type="ECO:0000313" key="9">
    <source>
        <dbReference type="EMBL" id="KAK7087821.1"/>
    </source>
</evidence>
<gene>
    <name evidence="9" type="ORF">V1264_021825</name>
</gene>
<comment type="caution">
    <text evidence="9">The sequence shown here is derived from an EMBL/GenBank/DDBJ whole genome shotgun (WGS) entry which is preliminary data.</text>
</comment>
<comment type="subcellular location">
    <subcellularLocation>
        <location evidence="1">Nucleus</location>
        <location evidence="1">Nuclear pore complex</location>
    </subcellularLocation>
</comment>
<reference evidence="9 10" key="1">
    <citation type="submission" date="2024-02" db="EMBL/GenBank/DDBJ databases">
        <title>Chromosome-scale genome assembly of the rough periwinkle Littorina saxatilis.</title>
        <authorList>
            <person name="De Jode A."/>
            <person name="Faria R."/>
            <person name="Formenti G."/>
            <person name="Sims Y."/>
            <person name="Smith T.P."/>
            <person name="Tracey A."/>
            <person name="Wood J.M.D."/>
            <person name="Zagrodzka Z.B."/>
            <person name="Johannesson K."/>
            <person name="Butlin R.K."/>
            <person name="Leder E.H."/>
        </authorList>
    </citation>
    <scope>NUCLEOTIDE SEQUENCE [LARGE SCALE GENOMIC DNA]</scope>
    <source>
        <strain evidence="9">Snail1</strain>
        <tissue evidence="9">Muscle</tissue>
    </source>
</reference>
<evidence type="ECO:0000256" key="2">
    <source>
        <dbReference type="ARBA" id="ARBA00022448"/>
    </source>
</evidence>
<dbReference type="Proteomes" id="UP001374579">
    <property type="component" value="Unassembled WGS sequence"/>
</dbReference>
<dbReference type="GO" id="GO:0017056">
    <property type="term" value="F:structural constituent of nuclear pore"/>
    <property type="evidence" value="ECO:0007669"/>
    <property type="project" value="InterPro"/>
</dbReference>
<keyword evidence="5" id="KW-0811">Translocation</keyword>
<evidence type="ECO:0008006" key="11">
    <source>
        <dbReference type="Google" id="ProtNLM"/>
    </source>
</evidence>
<dbReference type="InterPro" id="IPR036322">
    <property type="entry name" value="WD40_repeat_dom_sf"/>
</dbReference>
<sequence>MAAPTEDWRDKLKVHPICKRLKDAAGNKYPYEVVGEAKSLLSIKNGDLFVWDSYSANIVHCNLKSLLSVSQKESADARFQVLMCTDTPRFDVEGLALNSCGSHLAVWGPRGIRVLELPQRWGKHSEFEGGKDVISCRTVSLATRHLAGSQWVQVRQVTWHPGSPSDTHLAVLTSDNIFSVYNLTEPERPLSSTNLQPGELNSFQASPTKFNISAALGETAVAFTFGPPHELRPVKRPFQIPKSEDAVTVWPVYVVRGNGDVMVTYSEVVSNRPLQLPTQGPLVMYPPAVDNYGVDACSVMCLETSPPVLIVATCDGRIHHCLILPASDSEAKSKELTVSPDLPKYRHPGEPLLYVVESVELELSLTDGNLDPVASELSQDHFTCPIKLIKDPVSTDRYHCCHSAGVHSVALPWVHALHNFLSNEACEFVLPEDQESVVEHLICTKPLYSSPAAPVLGMDIVSDPTLTPTLLVLSMDHDFTALPMSCKYRNPFSGFMRDSSCVEGLSSPLRRIAAEPFSQHIAKILHRSVSNPLLMTNPNTEMSQRECYMLLMRVTQVLREEYVQKQEHAQQETDTRVRILTDQKEQQLLELKSLEQTKNSLRDKAEKIGERLQSCHDNQDDLLRRLEAIMRKIQCRVPLLSMSEKHMHSELLEMKEKTEEFTKNLTQLRAKQEYQQRHMCQPQTVSSPSTHLRQQQVHHIKDILKEEGDQIACLMKQISQLKMETSL</sequence>
<dbReference type="AlphaFoldDB" id="A0AAN9AIZ0"/>
<accession>A0AAN9AIZ0</accession>
<evidence type="ECO:0000256" key="4">
    <source>
        <dbReference type="ARBA" id="ARBA00022927"/>
    </source>
</evidence>
<evidence type="ECO:0000256" key="8">
    <source>
        <dbReference type="SAM" id="Coils"/>
    </source>
</evidence>
<dbReference type="Pfam" id="PF10168">
    <property type="entry name" value="Nup88"/>
    <property type="match status" value="1"/>
</dbReference>
<keyword evidence="7" id="KW-0539">Nucleus</keyword>
<organism evidence="9 10">
    <name type="scientific">Littorina saxatilis</name>
    <dbReference type="NCBI Taxonomy" id="31220"/>
    <lineage>
        <taxon>Eukaryota</taxon>
        <taxon>Metazoa</taxon>
        <taxon>Spiralia</taxon>
        <taxon>Lophotrochozoa</taxon>
        <taxon>Mollusca</taxon>
        <taxon>Gastropoda</taxon>
        <taxon>Caenogastropoda</taxon>
        <taxon>Littorinimorpha</taxon>
        <taxon>Littorinoidea</taxon>
        <taxon>Littorinidae</taxon>
        <taxon>Littorina</taxon>
    </lineage>
</organism>
<evidence type="ECO:0000256" key="1">
    <source>
        <dbReference type="ARBA" id="ARBA00004567"/>
    </source>
</evidence>
<evidence type="ECO:0000256" key="6">
    <source>
        <dbReference type="ARBA" id="ARBA00023132"/>
    </source>
</evidence>
<dbReference type="EMBL" id="JBAMIC010004070">
    <property type="protein sequence ID" value="KAK7087821.1"/>
    <property type="molecule type" value="Genomic_DNA"/>
</dbReference>
<evidence type="ECO:0000256" key="5">
    <source>
        <dbReference type="ARBA" id="ARBA00023010"/>
    </source>
</evidence>
<dbReference type="GO" id="GO:0006406">
    <property type="term" value="P:mRNA export from nucleus"/>
    <property type="evidence" value="ECO:0007669"/>
    <property type="project" value="TreeGrafter"/>
</dbReference>
<evidence type="ECO:0000313" key="10">
    <source>
        <dbReference type="Proteomes" id="UP001374579"/>
    </source>
</evidence>
<keyword evidence="6" id="KW-0906">Nuclear pore complex</keyword>
<dbReference type="PANTHER" id="PTHR13257">
    <property type="entry name" value="NUCLEOPORIN NUP84-RELATED"/>
    <property type="match status" value="1"/>
</dbReference>
<dbReference type="GO" id="GO:0000055">
    <property type="term" value="P:ribosomal large subunit export from nucleus"/>
    <property type="evidence" value="ECO:0007669"/>
    <property type="project" value="InterPro"/>
</dbReference>
<dbReference type="InterPro" id="IPR019321">
    <property type="entry name" value="Nucleoporin_Nup88"/>
</dbReference>
<dbReference type="GO" id="GO:0006606">
    <property type="term" value="P:protein import into nucleus"/>
    <property type="evidence" value="ECO:0007669"/>
    <property type="project" value="TreeGrafter"/>
</dbReference>
<name>A0AAN9AIZ0_9CAEN</name>
<dbReference type="GO" id="GO:0000056">
    <property type="term" value="P:ribosomal small subunit export from nucleus"/>
    <property type="evidence" value="ECO:0007669"/>
    <property type="project" value="InterPro"/>
</dbReference>
<dbReference type="InterPro" id="IPR037700">
    <property type="entry name" value="NUP88/NUP82"/>
</dbReference>
<dbReference type="GO" id="GO:0005643">
    <property type="term" value="C:nuclear pore"/>
    <property type="evidence" value="ECO:0007669"/>
    <property type="project" value="UniProtKB-SubCell"/>
</dbReference>
<protein>
    <recommendedName>
        <fullName evidence="11">Nuclear pore complex protein Nup88</fullName>
    </recommendedName>
</protein>
<evidence type="ECO:0000256" key="7">
    <source>
        <dbReference type="ARBA" id="ARBA00023242"/>
    </source>
</evidence>
<dbReference type="SUPFAM" id="SSF50978">
    <property type="entry name" value="WD40 repeat-like"/>
    <property type="match status" value="1"/>
</dbReference>
<keyword evidence="8" id="KW-0175">Coiled coil</keyword>
<dbReference type="PANTHER" id="PTHR13257:SF0">
    <property type="entry name" value="NUCLEAR PORE COMPLEX PROTEIN NUP88"/>
    <property type="match status" value="1"/>
</dbReference>
<proteinExistence type="predicted"/>